<dbReference type="InterPro" id="IPR025948">
    <property type="entry name" value="HTH-like_dom"/>
</dbReference>
<gene>
    <name evidence="2" type="ORF">Maes01_02823</name>
</gene>
<protein>
    <recommendedName>
        <fullName evidence="1">HTH-like domain-containing protein</fullName>
    </recommendedName>
</protein>
<dbReference type="EMBL" id="BAABRT010000055">
    <property type="protein sequence ID" value="GAA5526224.1"/>
    <property type="molecule type" value="Genomic_DNA"/>
</dbReference>
<dbReference type="Proteomes" id="UP001408594">
    <property type="component" value="Unassembled WGS sequence"/>
</dbReference>
<organism evidence="2 3">
    <name type="scientific">Microbulbifer aestuariivivens</name>
    <dbReference type="NCBI Taxonomy" id="1908308"/>
    <lineage>
        <taxon>Bacteria</taxon>
        <taxon>Pseudomonadati</taxon>
        <taxon>Pseudomonadota</taxon>
        <taxon>Gammaproteobacteria</taxon>
        <taxon>Cellvibrionales</taxon>
        <taxon>Microbulbiferaceae</taxon>
        <taxon>Microbulbifer</taxon>
    </lineage>
</organism>
<reference evidence="2 3" key="1">
    <citation type="submission" date="2024-02" db="EMBL/GenBank/DDBJ databases">
        <title>Microbulbifer aestuariivivens NBRC 112533.</title>
        <authorList>
            <person name="Ichikawa N."/>
            <person name="Katano-Makiyama Y."/>
            <person name="Hidaka K."/>
        </authorList>
    </citation>
    <scope>NUCLEOTIDE SEQUENCE [LARGE SCALE GENOMIC DNA]</scope>
    <source>
        <strain evidence="2 3">NBRC 112533</strain>
    </source>
</reference>
<name>A0ABP9WT26_9GAMM</name>
<proteinExistence type="predicted"/>
<feature type="domain" description="HTH-like" evidence="1">
    <location>
        <begin position="2"/>
        <end position="28"/>
    </location>
</feature>
<keyword evidence="3" id="KW-1185">Reference proteome</keyword>
<comment type="caution">
    <text evidence="2">The sequence shown here is derived from an EMBL/GenBank/DDBJ whole genome shotgun (WGS) entry which is preliminary data.</text>
</comment>
<sequence length="72" mass="8078">MQNMGYAVSRKRVARLMREMGLIARVTKVTRRAPGMRRYLTSGENLRPDGAVPDGKNEVLVADVTYLKVKGE</sequence>
<dbReference type="Pfam" id="PF13276">
    <property type="entry name" value="HTH_21"/>
    <property type="match status" value="1"/>
</dbReference>
<evidence type="ECO:0000313" key="2">
    <source>
        <dbReference type="EMBL" id="GAA5526224.1"/>
    </source>
</evidence>
<accession>A0ABP9WT26</accession>
<evidence type="ECO:0000313" key="3">
    <source>
        <dbReference type="Proteomes" id="UP001408594"/>
    </source>
</evidence>
<evidence type="ECO:0000259" key="1">
    <source>
        <dbReference type="Pfam" id="PF13276"/>
    </source>
</evidence>